<dbReference type="InterPro" id="IPR024072">
    <property type="entry name" value="DHFR-like_dom_sf"/>
</dbReference>
<dbReference type="Pfam" id="PF01872">
    <property type="entry name" value="RibD_C"/>
    <property type="match status" value="1"/>
</dbReference>
<dbReference type="GO" id="GO:0008703">
    <property type="term" value="F:5-amino-6-(5-phosphoribosylamino)uracil reductase activity"/>
    <property type="evidence" value="ECO:0007669"/>
    <property type="project" value="InterPro"/>
</dbReference>
<dbReference type="EMBL" id="JYIT01000080">
    <property type="protein sequence ID" value="KJL21885.1"/>
    <property type="molecule type" value="Genomic_DNA"/>
</dbReference>
<feature type="domain" description="Bacterial bifunctional deaminase-reductase C-terminal" evidence="1">
    <location>
        <begin position="3"/>
        <end position="171"/>
    </location>
</feature>
<gene>
    <name evidence="2" type="ORF">RL72_02424</name>
</gene>
<evidence type="ECO:0000313" key="2">
    <source>
        <dbReference type="EMBL" id="KJL21885.1"/>
    </source>
</evidence>
<sequence>MRSLIVSNAITLDGFFAGSGGNPLVLNLDAGFDAHNLDLMRGAGTVLLGRKSFELFSSFWPLIADAPEDPSNPALSAVNREFSRLYRDVPKIMVSDGFVVPADNPWHGTTKVVGRAGLAATLAEEKASDGGDIVVFASATLWNGLLAEGAVDRLDLIMGPDAIGEGVPAFRAPARLRPLGATPIPGSSNVLLQYAPVRGE</sequence>
<dbReference type="OrthoDB" id="7342392at2"/>
<protein>
    <recommendedName>
        <fullName evidence="1">Bacterial bifunctional deaminase-reductase C-terminal domain-containing protein</fullName>
    </recommendedName>
</protein>
<accession>A0A0F0KP38</accession>
<dbReference type="Proteomes" id="UP000033448">
    <property type="component" value="Unassembled WGS sequence"/>
</dbReference>
<name>A0A0F0KP38_9MICO</name>
<dbReference type="GO" id="GO:0009231">
    <property type="term" value="P:riboflavin biosynthetic process"/>
    <property type="evidence" value="ECO:0007669"/>
    <property type="project" value="InterPro"/>
</dbReference>
<dbReference type="SUPFAM" id="SSF53597">
    <property type="entry name" value="Dihydrofolate reductase-like"/>
    <property type="match status" value="1"/>
</dbReference>
<dbReference type="InterPro" id="IPR002734">
    <property type="entry name" value="RibDG_C"/>
</dbReference>
<evidence type="ECO:0000313" key="3">
    <source>
        <dbReference type="Proteomes" id="UP000033448"/>
    </source>
</evidence>
<keyword evidence="3" id="KW-1185">Reference proteome</keyword>
<dbReference type="PATRIC" id="fig|582680.7.peg.2475"/>
<dbReference type="Gene3D" id="3.40.430.10">
    <property type="entry name" value="Dihydrofolate Reductase, subunit A"/>
    <property type="match status" value="1"/>
</dbReference>
<dbReference type="RefSeq" id="WP_045251087.1">
    <property type="nucleotide sequence ID" value="NZ_FNGQ01000002.1"/>
</dbReference>
<reference evidence="2 3" key="1">
    <citation type="submission" date="2015-02" db="EMBL/GenBank/DDBJ databases">
        <title>Draft genome sequences of ten Microbacterium spp. with emphasis on heavy metal contaminated environments.</title>
        <authorList>
            <person name="Corretto E."/>
        </authorList>
    </citation>
    <scope>NUCLEOTIDE SEQUENCE [LARGE SCALE GENOMIC DNA]</scope>
    <source>
        <strain evidence="2 3">DSM 23848</strain>
    </source>
</reference>
<dbReference type="AlphaFoldDB" id="A0A0F0KP38"/>
<comment type="caution">
    <text evidence="2">The sequence shown here is derived from an EMBL/GenBank/DDBJ whole genome shotgun (WGS) entry which is preliminary data.</text>
</comment>
<proteinExistence type="predicted"/>
<evidence type="ECO:0000259" key="1">
    <source>
        <dbReference type="Pfam" id="PF01872"/>
    </source>
</evidence>
<organism evidence="2 3">
    <name type="scientific">Microbacterium azadirachtae</name>
    <dbReference type="NCBI Taxonomy" id="582680"/>
    <lineage>
        <taxon>Bacteria</taxon>
        <taxon>Bacillati</taxon>
        <taxon>Actinomycetota</taxon>
        <taxon>Actinomycetes</taxon>
        <taxon>Micrococcales</taxon>
        <taxon>Microbacteriaceae</taxon>
        <taxon>Microbacterium</taxon>
    </lineage>
</organism>